<evidence type="ECO:0000256" key="1">
    <source>
        <dbReference type="ARBA" id="ARBA00012499"/>
    </source>
</evidence>
<dbReference type="NCBIfam" id="TIGR00357">
    <property type="entry name" value="peptide-methionine (R)-S-oxide reductase MsrB"/>
    <property type="match status" value="1"/>
</dbReference>
<dbReference type="EC" id="1.8.4.12" evidence="1"/>
<proteinExistence type="predicted"/>
<name>A0ABT0TMU7_9FLAO</name>
<dbReference type="Pfam" id="PF01641">
    <property type="entry name" value="SelR"/>
    <property type="match status" value="1"/>
</dbReference>
<dbReference type="EMBL" id="JAMLJM010000002">
    <property type="protein sequence ID" value="MCL9808621.1"/>
    <property type="molecule type" value="Genomic_DNA"/>
</dbReference>
<organism evidence="5 6">
    <name type="scientific">Flavobacterium luminosum</name>
    <dbReference type="NCBI Taxonomy" id="2949086"/>
    <lineage>
        <taxon>Bacteria</taxon>
        <taxon>Pseudomonadati</taxon>
        <taxon>Bacteroidota</taxon>
        <taxon>Flavobacteriia</taxon>
        <taxon>Flavobacteriales</taxon>
        <taxon>Flavobacteriaceae</taxon>
        <taxon>Flavobacterium</taxon>
    </lineage>
</organism>
<evidence type="ECO:0000313" key="6">
    <source>
        <dbReference type="Proteomes" id="UP001317191"/>
    </source>
</evidence>
<gene>
    <name evidence="5" type="primary">msrB</name>
    <name evidence="5" type="ORF">NAT50_04540</name>
</gene>
<keyword evidence="6" id="KW-1185">Reference proteome</keyword>
<comment type="catalytic activity">
    <reaction evidence="3">
        <text>L-methionyl-[protein] + [thioredoxin]-disulfide + H2O = L-methionyl-(R)-S-oxide-[protein] + [thioredoxin]-dithiol</text>
        <dbReference type="Rhea" id="RHEA:24164"/>
        <dbReference type="Rhea" id="RHEA-COMP:10698"/>
        <dbReference type="Rhea" id="RHEA-COMP:10700"/>
        <dbReference type="Rhea" id="RHEA-COMP:12313"/>
        <dbReference type="Rhea" id="RHEA-COMP:12314"/>
        <dbReference type="ChEBI" id="CHEBI:15377"/>
        <dbReference type="ChEBI" id="CHEBI:16044"/>
        <dbReference type="ChEBI" id="CHEBI:29950"/>
        <dbReference type="ChEBI" id="CHEBI:45764"/>
        <dbReference type="ChEBI" id="CHEBI:50058"/>
        <dbReference type="EC" id="1.8.4.12"/>
    </reaction>
</comment>
<dbReference type="InterPro" id="IPR011057">
    <property type="entry name" value="Mss4-like_sf"/>
</dbReference>
<feature type="domain" description="MsrB" evidence="4">
    <location>
        <begin position="9"/>
        <end position="129"/>
    </location>
</feature>
<dbReference type="InterPro" id="IPR028427">
    <property type="entry name" value="Met_Sox_Rdtase_MsrB"/>
</dbReference>
<dbReference type="RefSeq" id="WP_250592030.1">
    <property type="nucleotide sequence ID" value="NZ_JAMLJM010000002.1"/>
</dbReference>
<evidence type="ECO:0000259" key="4">
    <source>
        <dbReference type="PROSITE" id="PS51790"/>
    </source>
</evidence>
<dbReference type="GO" id="GO:0033743">
    <property type="term" value="F:peptide-methionine (R)-S-oxide reductase activity"/>
    <property type="evidence" value="ECO:0007669"/>
    <property type="project" value="UniProtKB-EC"/>
</dbReference>
<evidence type="ECO:0000256" key="3">
    <source>
        <dbReference type="ARBA" id="ARBA00048488"/>
    </source>
</evidence>
<sequence length="129" mass="14704">MKYTIEKTDAEWKAQLGEERYRILRLKGTEYAHTGEYNLHFEKGTYVCGGCQEPLFESDSKFESNCGWPSFDEAIPGKIEYKADNSFGMKRVEILCARCGGHLGHIFDDGPTETGKRFCVNSLSIDFKK</sequence>
<dbReference type="PANTHER" id="PTHR10173:SF52">
    <property type="entry name" value="METHIONINE-R-SULFOXIDE REDUCTASE B1"/>
    <property type="match status" value="1"/>
</dbReference>
<protein>
    <recommendedName>
        <fullName evidence="1">peptide-methionine (R)-S-oxide reductase</fullName>
        <ecNumber evidence="1">1.8.4.12</ecNumber>
    </recommendedName>
</protein>
<dbReference type="Gene3D" id="2.170.150.20">
    <property type="entry name" value="Peptide methionine sulfoxide reductase"/>
    <property type="match status" value="1"/>
</dbReference>
<keyword evidence="2 5" id="KW-0560">Oxidoreductase</keyword>
<dbReference type="Proteomes" id="UP001317191">
    <property type="component" value="Unassembled WGS sequence"/>
</dbReference>
<accession>A0ABT0TMU7</accession>
<dbReference type="PANTHER" id="PTHR10173">
    <property type="entry name" value="METHIONINE SULFOXIDE REDUCTASE"/>
    <property type="match status" value="1"/>
</dbReference>
<dbReference type="InterPro" id="IPR002579">
    <property type="entry name" value="Met_Sox_Rdtase_MsrB_dom"/>
</dbReference>
<dbReference type="PROSITE" id="PS51790">
    <property type="entry name" value="MSRB"/>
    <property type="match status" value="1"/>
</dbReference>
<reference evidence="5 6" key="1">
    <citation type="submission" date="2022-05" db="EMBL/GenBank/DDBJ databases">
        <title>Flavobacterium sp., isolated from activated sludge.</title>
        <authorList>
            <person name="Ran Q."/>
        </authorList>
    </citation>
    <scope>NUCLEOTIDE SEQUENCE [LARGE SCALE GENOMIC DNA]</scope>
    <source>
        <strain evidence="5 6">HXWNR70</strain>
    </source>
</reference>
<evidence type="ECO:0000256" key="2">
    <source>
        <dbReference type="ARBA" id="ARBA00023002"/>
    </source>
</evidence>
<comment type="caution">
    <text evidence="5">The sequence shown here is derived from an EMBL/GenBank/DDBJ whole genome shotgun (WGS) entry which is preliminary data.</text>
</comment>
<evidence type="ECO:0000313" key="5">
    <source>
        <dbReference type="EMBL" id="MCL9808621.1"/>
    </source>
</evidence>
<dbReference type="SUPFAM" id="SSF51316">
    <property type="entry name" value="Mss4-like"/>
    <property type="match status" value="1"/>
</dbReference>